<evidence type="ECO:0000256" key="1">
    <source>
        <dbReference type="ARBA" id="ARBA00022614"/>
    </source>
</evidence>
<evidence type="ECO:0000259" key="5">
    <source>
        <dbReference type="Pfam" id="PF08263"/>
    </source>
</evidence>
<dbReference type="PANTHER" id="PTHR48060:SF21">
    <property type="entry name" value="L DOMAIN-LIKE PROTEIN"/>
    <property type="match status" value="1"/>
</dbReference>
<protein>
    <recommendedName>
        <fullName evidence="5">Leucine-rich repeat-containing N-terminal plant-type domain-containing protein</fullName>
    </recommendedName>
</protein>
<organism evidence="6">
    <name type="scientific">Nymphaea colorata</name>
    <name type="common">pocket water lily</name>
    <dbReference type="NCBI Taxonomy" id="210225"/>
    <lineage>
        <taxon>Eukaryota</taxon>
        <taxon>Viridiplantae</taxon>
        <taxon>Streptophyta</taxon>
        <taxon>Embryophyta</taxon>
        <taxon>Tracheophyta</taxon>
        <taxon>Spermatophyta</taxon>
        <taxon>Magnoliopsida</taxon>
        <taxon>Nymphaeales</taxon>
        <taxon>Nymphaeaceae</taxon>
        <taxon>Nymphaea</taxon>
    </lineage>
</organism>
<feature type="chain" id="PRO_5023871981" description="Leucine-rich repeat-containing N-terminal plant-type domain-containing protein" evidence="4">
    <location>
        <begin position="27"/>
        <end position="149"/>
    </location>
</feature>
<dbReference type="SUPFAM" id="SSF52058">
    <property type="entry name" value="L domain-like"/>
    <property type="match status" value="1"/>
</dbReference>
<dbReference type="EMBL" id="LR721790">
    <property type="protein sequence ID" value="VVW83028.1"/>
    <property type="molecule type" value="Genomic_DNA"/>
</dbReference>
<keyword evidence="1" id="KW-0433">Leucine-rich repeat</keyword>
<accession>A0A5K1H829</accession>
<dbReference type="InterPro" id="IPR032675">
    <property type="entry name" value="LRR_dom_sf"/>
</dbReference>
<dbReference type="InterPro" id="IPR053211">
    <property type="entry name" value="DNA_repair-toleration"/>
</dbReference>
<proteinExistence type="predicted"/>
<keyword evidence="2 4" id="KW-0732">Signal</keyword>
<feature type="signal peptide" evidence="4">
    <location>
        <begin position="1"/>
        <end position="26"/>
    </location>
</feature>
<feature type="domain" description="Leucine-rich repeat-containing N-terminal plant-type" evidence="5">
    <location>
        <begin position="44"/>
        <end position="79"/>
    </location>
</feature>
<dbReference type="Gene3D" id="3.80.10.10">
    <property type="entry name" value="Ribonuclease Inhibitor"/>
    <property type="match status" value="1"/>
</dbReference>
<sequence>MVTTSRLPQLLGLLLCFSFTSTVVLGQRETPSALVSLSNVIDQFVLLSFRSLVTNDPYNVLSNWNFNFSFCEWNGVSCSPGSQRFHDLNLSDTALEGTLSPYISNLSLLQVLDLSKDNIHGHLPIDFSHLQVLFAAENEFLISFPSSEF</sequence>
<gene>
    <name evidence="6" type="ORF">NYM_LOCUS28670</name>
</gene>
<dbReference type="AlphaFoldDB" id="A0A5K1H829"/>
<name>A0A5K1H829_9MAGN</name>
<dbReference type="InterPro" id="IPR013210">
    <property type="entry name" value="LRR_N_plant-typ"/>
</dbReference>
<evidence type="ECO:0000256" key="4">
    <source>
        <dbReference type="SAM" id="SignalP"/>
    </source>
</evidence>
<evidence type="ECO:0000313" key="6">
    <source>
        <dbReference type="EMBL" id="VVW83028.1"/>
    </source>
</evidence>
<evidence type="ECO:0000256" key="2">
    <source>
        <dbReference type="ARBA" id="ARBA00022729"/>
    </source>
</evidence>
<dbReference type="PANTHER" id="PTHR48060">
    <property type="entry name" value="DNA DAMAGE-REPAIR/TOLERATION PROTEIN DRT100"/>
    <property type="match status" value="1"/>
</dbReference>
<reference evidence="6" key="1">
    <citation type="submission" date="2019-09" db="EMBL/GenBank/DDBJ databases">
        <authorList>
            <person name="Zhang L."/>
        </authorList>
    </citation>
    <scope>NUCLEOTIDE SEQUENCE</scope>
</reference>
<dbReference type="Pfam" id="PF08263">
    <property type="entry name" value="LRRNT_2"/>
    <property type="match status" value="1"/>
</dbReference>
<keyword evidence="3" id="KW-0677">Repeat</keyword>
<evidence type="ECO:0000256" key="3">
    <source>
        <dbReference type="ARBA" id="ARBA00022737"/>
    </source>
</evidence>